<dbReference type="PANTHER" id="PTHR43687">
    <property type="entry name" value="ADENYLYLSULFATE REDUCTASE, BETA SUBUNIT"/>
    <property type="match status" value="1"/>
</dbReference>
<gene>
    <name evidence="9" type="ORF">AAA799N04_01379</name>
</gene>
<dbReference type="GO" id="GO:0051539">
    <property type="term" value="F:4 iron, 4 sulfur cluster binding"/>
    <property type="evidence" value="ECO:0007669"/>
    <property type="project" value="UniProtKB-KW"/>
</dbReference>
<dbReference type="Gene3D" id="3.30.70.20">
    <property type="match status" value="1"/>
</dbReference>
<keyword evidence="9" id="KW-0560">Oxidoreductase</keyword>
<dbReference type="Proteomes" id="UP000028059">
    <property type="component" value="Unassembled WGS sequence"/>
</dbReference>
<keyword evidence="10" id="KW-1185">Reference proteome</keyword>
<keyword evidence="5" id="KW-0249">Electron transport</keyword>
<protein>
    <submittedName>
        <fullName evidence="9">NADH-quinone oxidoreductase subunit I protein</fullName>
        <ecNumber evidence="9">1.6.99.5</ecNumber>
    </submittedName>
</protein>
<dbReference type="Pfam" id="PF12838">
    <property type="entry name" value="Fer4_7"/>
    <property type="match status" value="1"/>
</dbReference>
<evidence type="ECO:0000256" key="6">
    <source>
        <dbReference type="ARBA" id="ARBA00023004"/>
    </source>
</evidence>
<accession>A0A081RLZ0</accession>
<organism evidence="9 10">
    <name type="scientific">Marine Group I thaumarchaeote SCGC AAA799-N04</name>
    <dbReference type="NCBI Taxonomy" id="1502293"/>
    <lineage>
        <taxon>Archaea</taxon>
        <taxon>Nitrososphaerota</taxon>
        <taxon>Marine Group I</taxon>
    </lineage>
</organism>
<keyword evidence="2" id="KW-0004">4Fe-4S</keyword>
<keyword evidence="6" id="KW-0408">Iron</keyword>
<evidence type="ECO:0000256" key="5">
    <source>
        <dbReference type="ARBA" id="ARBA00022982"/>
    </source>
</evidence>
<evidence type="ECO:0000259" key="8">
    <source>
        <dbReference type="PROSITE" id="PS51379"/>
    </source>
</evidence>
<evidence type="ECO:0000256" key="1">
    <source>
        <dbReference type="ARBA" id="ARBA00022448"/>
    </source>
</evidence>
<dbReference type="InterPro" id="IPR017896">
    <property type="entry name" value="4Fe4S_Fe-S-bd"/>
</dbReference>
<evidence type="ECO:0000313" key="10">
    <source>
        <dbReference type="Proteomes" id="UP000028059"/>
    </source>
</evidence>
<dbReference type="GO" id="GO:0046872">
    <property type="term" value="F:metal ion binding"/>
    <property type="evidence" value="ECO:0007669"/>
    <property type="project" value="UniProtKB-KW"/>
</dbReference>
<dbReference type="EC" id="1.6.99.5" evidence="9"/>
<feature type="domain" description="4Fe-4S ferredoxin-type" evidence="8">
    <location>
        <begin position="44"/>
        <end position="73"/>
    </location>
</feature>
<evidence type="ECO:0000256" key="7">
    <source>
        <dbReference type="ARBA" id="ARBA00023014"/>
    </source>
</evidence>
<keyword evidence="7" id="KW-0411">Iron-sulfur</keyword>
<dbReference type="EMBL" id="JOKN01000028">
    <property type="protein sequence ID" value="KEQ56213.1"/>
    <property type="molecule type" value="Genomic_DNA"/>
</dbReference>
<dbReference type="AlphaFoldDB" id="A0A081RLZ0"/>
<evidence type="ECO:0000256" key="3">
    <source>
        <dbReference type="ARBA" id="ARBA00022723"/>
    </source>
</evidence>
<keyword evidence="3" id="KW-0479">Metal-binding</keyword>
<dbReference type="PATRIC" id="fig|1502293.3.peg.1280"/>
<evidence type="ECO:0000256" key="2">
    <source>
        <dbReference type="ARBA" id="ARBA00022485"/>
    </source>
</evidence>
<name>A0A081RLZ0_9ARCH</name>
<sequence>MPIAILPDIDEQRCIGCALCVEICTTLGPDVLRVKPVEGWKRGKAFVFYPERCISDGACIGVCPTKSIFWMRPMNYTAGQPVPLHKNGVFINGWAEDAAL</sequence>
<dbReference type="InterPro" id="IPR050572">
    <property type="entry name" value="Fe-S_Ferredoxin"/>
</dbReference>
<feature type="domain" description="4Fe-4S ferredoxin-type" evidence="8">
    <location>
        <begin position="5"/>
        <end position="37"/>
    </location>
</feature>
<evidence type="ECO:0000313" key="9">
    <source>
        <dbReference type="EMBL" id="KEQ56213.1"/>
    </source>
</evidence>
<reference evidence="9 10" key="1">
    <citation type="submission" date="2014-06" db="EMBL/GenBank/DDBJ databases">
        <authorList>
            <person name="Ngugi D.K."/>
            <person name="Blom J."/>
            <person name="Alam I."/>
            <person name="Rashid M."/>
            <person name="Ba Alawi W."/>
            <person name="Zhang G."/>
            <person name="Hikmawan T."/>
            <person name="Guan Y."/>
            <person name="Antunes A."/>
            <person name="Siam R."/>
            <person name="ElDorry H."/>
            <person name="Bajic V."/>
            <person name="Stingl U."/>
        </authorList>
    </citation>
    <scope>NUCLEOTIDE SEQUENCE [LARGE SCALE GENOMIC DNA]</scope>
    <source>
        <strain evidence="9">SCGC AAA799-N04</strain>
    </source>
</reference>
<keyword evidence="4" id="KW-0677">Repeat</keyword>
<evidence type="ECO:0000256" key="4">
    <source>
        <dbReference type="ARBA" id="ARBA00022737"/>
    </source>
</evidence>
<dbReference type="SUPFAM" id="SSF54862">
    <property type="entry name" value="4Fe-4S ferredoxins"/>
    <property type="match status" value="1"/>
</dbReference>
<keyword evidence="1" id="KW-0813">Transport</keyword>
<proteinExistence type="predicted"/>
<dbReference type="PANTHER" id="PTHR43687:SF6">
    <property type="entry name" value="L-ASPARTATE SEMIALDEHYDE SULFURTRANSFERASE IRON-SULFUR SUBUNIT"/>
    <property type="match status" value="1"/>
</dbReference>
<dbReference type="PROSITE" id="PS51379">
    <property type="entry name" value="4FE4S_FER_2"/>
    <property type="match status" value="2"/>
</dbReference>
<comment type="caution">
    <text evidence="9">The sequence shown here is derived from an EMBL/GenBank/DDBJ whole genome shotgun (WGS) entry which is preliminary data.</text>
</comment>
<dbReference type="GO" id="GO:0016491">
    <property type="term" value="F:oxidoreductase activity"/>
    <property type="evidence" value="ECO:0007669"/>
    <property type="project" value="UniProtKB-KW"/>
</dbReference>